<dbReference type="PANTHER" id="PTHR30411:SF0">
    <property type="entry name" value="CYS-TRNA(PRO)_CYS-TRNA(CYS) DEACYLASE YBAK"/>
    <property type="match status" value="1"/>
</dbReference>
<protein>
    <submittedName>
        <fullName evidence="6">Cys-tRNA(Pro) deacylase</fullName>
    </submittedName>
</protein>
<dbReference type="GO" id="GO:0002161">
    <property type="term" value="F:aminoacyl-tRNA deacylase activity"/>
    <property type="evidence" value="ECO:0007669"/>
    <property type="project" value="InterPro"/>
</dbReference>
<keyword evidence="2" id="KW-0648">Protein biosynthesis</keyword>
<dbReference type="Pfam" id="PF04073">
    <property type="entry name" value="tRNA_edit"/>
    <property type="match status" value="1"/>
</dbReference>
<gene>
    <name evidence="6" type="primary">ybaK</name>
    <name evidence="6" type="ORF">G5V58_07270</name>
</gene>
<evidence type="ECO:0000256" key="3">
    <source>
        <dbReference type="ARBA" id="ARBA00023239"/>
    </source>
</evidence>
<sequence length="306" mass="31745">MPGAADRGGVAPRRDVLDRGRGAGPDPAGAARHHRDVPGGAGRGPARDGRVRGRRPGRRGARDLHRLPGGALRHPRRPLHGHLAEGRVVPLLDAGRLRSPAAARAPGAARGGGRLAPAAHGHRPAALRAARHAGAALAAGHRRGAHALEPQLTPAVVALRAAGVAFTAHEYHHDPRSTSFGLEAAEELGLDPDRVYKTLMANVDGRLAVAVVPVSARLDLKALARALEGSRAAMADVRDAERATGYVAGGISPFGQRKAHPTVVDESAELWETVYVSGGRRGLDVEIAPADLVEVTGAIVADISRS</sequence>
<evidence type="ECO:0000256" key="1">
    <source>
        <dbReference type="ARBA" id="ARBA00009798"/>
    </source>
</evidence>
<evidence type="ECO:0000256" key="4">
    <source>
        <dbReference type="SAM" id="MobiDB-lite"/>
    </source>
</evidence>
<dbReference type="EMBL" id="CP049257">
    <property type="protein sequence ID" value="QIG45806.1"/>
    <property type="molecule type" value="Genomic_DNA"/>
</dbReference>
<dbReference type="NCBIfam" id="TIGR00011">
    <property type="entry name" value="YbaK_EbsC"/>
    <property type="match status" value="1"/>
</dbReference>
<name>A0A6G6WKS9_9ACTN</name>
<dbReference type="Proteomes" id="UP000502996">
    <property type="component" value="Chromosome"/>
</dbReference>
<dbReference type="AlphaFoldDB" id="A0A6G6WKS9"/>
<dbReference type="SUPFAM" id="SSF55826">
    <property type="entry name" value="YbaK/ProRS associated domain"/>
    <property type="match status" value="1"/>
</dbReference>
<feature type="region of interest" description="Disordered" evidence="4">
    <location>
        <begin position="1"/>
        <end position="81"/>
    </location>
</feature>
<evidence type="ECO:0000259" key="5">
    <source>
        <dbReference type="Pfam" id="PF04073"/>
    </source>
</evidence>
<dbReference type="GO" id="GO:0016829">
    <property type="term" value="F:lyase activity"/>
    <property type="evidence" value="ECO:0007669"/>
    <property type="project" value="UniProtKB-KW"/>
</dbReference>
<comment type="similarity">
    <text evidence="1">Belongs to the prolyl-tRNA editing family. YbaK/EbsC subfamily.</text>
</comment>
<dbReference type="PANTHER" id="PTHR30411">
    <property type="entry name" value="CYTOPLASMIC PROTEIN"/>
    <property type="match status" value="1"/>
</dbReference>
<dbReference type="InterPro" id="IPR004369">
    <property type="entry name" value="Prolyl-tRNA_editing_YbaK/EbsC"/>
</dbReference>
<organism evidence="6 7">
    <name type="scientific">Nocardioides anomalus</name>
    <dbReference type="NCBI Taxonomy" id="2712223"/>
    <lineage>
        <taxon>Bacteria</taxon>
        <taxon>Bacillati</taxon>
        <taxon>Actinomycetota</taxon>
        <taxon>Actinomycetes</taxon>
        <taxon>Propionibacteriales</taxon>
        <taxon>Nocardioidaceae</taxon>
        <taxon>Nocardioides</taxon>
    </lineage>
</organism>
<proteinExistence type="inferred from homology"/>
<feature type="compositionally biased region" description="Basic and acidic residues" evidence="4">
    <location>
        <begin position="12"/>
        <end position="21"/>
    </location>
</feature>
<dbReference type="Gene3D" id="3.90.960.10">
    <property type="entry name" value="YbaK/aminoacyl-tRNA synthetase-associated domain"/>
    <property type="match status" value="1"/>
</dbReference>
<feature type="domain" description="YbaK/aminoacyl-tRNA synthetase-associated" evidence="5">
    <location>
        <begin position="183"/>
        <end position="294"/>
    </location>
</feature>
<dbReference type="InterPro" id="IPR007214">
    <property type="entry name" value="YbaK/aa-tRNA-synth-assoc-dom"/>
</dbReference>
<evidence type="ECO:0000256" key="2">
    <source>
        <dbReference type="ARBA" id="ARBA00022917"/>
    </source>
</evidence>
<evidence type="ECO:0000313" key="7">
    <source>
        <dbReference type="Proteomes" id="UP000502996"/>
    </source>
</evidence>
<keyword evidence="3" id="KW-0456">Lyase</keyword>
<reference evidence="6 7" key="1">
    <citation type="submission" date="2020-02" db="EMBL/GenBank/DDBJ databases">
        <title>Full genome sequence of Nocardioides sp. R-3366.</title>
        <authorList>
            <person name="Im W.-T."/>
        </authorList>
    </citation>
    <scope>NUCLEOTIDE SEQUENCE [LARGE SCALE GENOMIC DNA]</scope>
    <source>
        <strain evidence="6 7">R-3366</strain>
    </source>
</reference>
<dbReference type="GO" id="GO:0006412">
    <property type="term" value="P:translation"/>
    <property type="evidence" value="ECO:0007669"/>
    <property type="project" value="UniProtKB-KW"/>
</dbReference>
<evidence type="ECO:0000313" key="6">
    <source>
        <dbReference type="EMBL" id="QIG45806.1"/>
    </source>
</evidence>
<dbReference type="CDD" id="cd00002">
    <property type="entry name" value="YbaK_deacylase"/>
    <property type="match status" value="1"/>
</dbReference>
<dbReference type="KEGG" id="nano:G5V58_07270"/>
<accession>A0A6G6WKS9</accession>
<keyword evidence="7" id="KW-1185">Reference proteome</keyword>
<dbReference type="InterPro" id="IPR036754">
    <property type="entry name" value="YbaK/aa-tRNA-synt-asso_dom_sf"/>
</dbReference>